<evidence type="ECO:0000313" key="1">
    <source>
        <dbReference type="EMBL" id="XDO02254.1"/>
    </source>
</evidence>
<name>A0AB39JF72_9VIRU</name>
<reference evidence="1" key="1">
    <citation type="submission" date="2024-03" db="EMBL/GenBank/DDBJ databases">
        <title>Eukaryotic viruses encode the ribosomal protein eL40.</title>
        <authorList>
            <person name="Thomy J."/>
            <person name="Schvarcz C.R."/>
            <person name="McBeain K.A."/>
            <person name="Edwards K.F."/>
            <person name="Steward G.F."/>
        </authorList>
    </citation>
    <scope>NUCLEOTIDE SEQUENCE</scope>
    <source>
        <strain evidence="1">FloV-SA2</strain>
    </source>
</reference>
<dbReference type="PANTHER" id="PTHR33594">
    <property type="entry name" value="SUPERFAMILY HYDROLASE, PUTATIVE (AFU_ORTHOLOGUE AFUA_1G03035)-RELATED"/>
    <property type="match status" value="1"/>
</dbReference>
<protein>
    <submittedName>
        <fullName evidence="1">Uncharacterized protein</fullName>
    </submittedName>
</protein>
<accession>A0AB39JF72</accession>
<proteinExistence type="predicted"/>
<organism evidence="1">
    <name type="scientific">Florenciella sp. virus SA2</name>
    <dbReference type="NCBI Taxonomy" id="3240092"/>
    <lineage>
        <taxon>Viruses</taxon>
    </lineage>
</organism>
<sequence length="268" mass="31259">MESVFEKYQILCDHNNVDRSHGVDHVRAVYQHIIQAIESNKKILDSNIIMSLKFAAILHDADDHKYFPNSVYYDNAIKIMKTENISKKVINLAIKMIDNVSCSKNGNNIPTESLKKPWLLWVRWADQIEAGGKNGVIRCYEYNKHKKLPISCKTTPKPKNNKDLLKYITKERFDSYKGNSNSMIDHYYDKLLYVFMNPPLHLIKCKYLEEKYLQLAGPFIDACLIYSKYGNNGVIKYINDYCYCDQRKTNGLNKTRSGMPYSFCEYSK</sequence>
<dbReference type="SUPFAM" id="SSF109604">
    <property type="entry name" value="HD-domain/PDEase-like"/>
    <property type="match status" value="1"/>
</dbReference>
<dbReference type="Gene3D" id="1.20.58.1910">
    <property type="match status" value="1"/>
</dbReference>
<dbReference type="EMBL" id="PP542043">
    <property type="protein sequence ID" value="XDO02254.1"/>
    <property type="molecule type" value="Genomic_DNA"/>
</dbReference>
<gene>
    <name evidence="1" type="ORF">FloV-SA2_00436</name>
</gene>
<dbReference type="PANTHER" id="PTHR33594:SF1">
    <property type="entry name" value="HD_PDEASE DOMAIN-CONTAINING PROTEIN"/>
    <property type="match status" value="1"/>
</dbReference>
<dbReference type="Gene3D" id="1.10.472.50">
    <property type="entry name" value="HD-domain/PDEase-like"/>
    <property type="match status" value="1"/>
</dbReference>